<dbReference type="GO" id="GO:0004866">
    <property type="term" value="F:endopeptidase inhibitor activity"/>
    <property type="evidence" value="ECO:0007669"/>
    <property type="project" value="InterPro"/>
</dbReference>
<protein>
    <recommendedName>
        <fullName evidence="8">Alpha-2-macroglobulin domain-containing protein</fullName>
    </recommendedName>
</protein>
<dbReference type="RefSeq" id="WP_173013576.1">
    <property type="nucleotide sequence ID" value="NZ_AP019860.1"/>
</dbReference>
<dbReference type="KEGG" id="uam:UABAM_05210"/>
<dbReference type="PANTHER" id="PTHR40094:SF1">
    <property type="entry name" value="UBIQUITIN DOMAIN-CONTAINING PROTEIN"/>
    <property type="match status" value="1"/>
</dbReference>
<evidence type="ECO:0000256" key="1">
    <source>
        <dbReference type="ARBA" id="ARBA00010556"/>
    </source>
</evidence>
<dbReference type="Gene3D" id="2.60.40.1930">
    <property type="match status" value="2"/>
</dbReference>
<dbReference type="InterPro" id="IPR002890">
    <property type="entry name" value="MG2"/>
</dbReference>
<dbReference type="PANTHER" id="PTHR40094">
    <property type="entry name" value="ALPHA-2-MACROGLOBULIN HOMOLOG"/>
    <property type="match status" value="1"/>
</dbReference>
<dbReference type="InterPro" id="IPR011626">
    <property type="entry name" value="Alpha-macroglobulin_TED"/>
</dbReference>
<name>A0A5S9F5N9_UABAM</name>
<dbReference type="PROSITE" id="PS00477">
    <property type="entry name" value="ALPHA_2_MACROGLOBULIN"/>
    <property type="match status" value="1"/>
</dbReference>
<dbReference type="InterPro" id="IPR051802">
    <property type="entry name" value="YfhM-like"/>
</dbReference>
<evidence type="ECO:0008006" key="8">
    <source>
        <dbReference type="Google" id="ProtNLM"/>
    </source>
</evidence>
<dbReference type="EMBL" id="AP019860">
    <property type="protein sequence ID" value="BBM86822.1"/>
    <property type="molecule type" value="Genomic_DNA"/>
</dbReference>
<proteinExistence type="inferred from homology"/>
<dbReference type="GO" id="GO:0005615">
    <property type="term" value="C:extracellular space"/>
    <property type="evidence" value="ECO:0007669"/>
    <property type="project" value="InterPro"/>
</dbReference>
<dbReference type="InterPro" id="IPR019742">
    <property type="entry name" value="MacrogloblnA2_CS"/>
</dbReference>
<gene>
    <name evidence="6" type="ORF">UABAM_05210</name>
</gene>
<feature type="region of interest" description="Disordered" evidence="3">
    <location>
        <begin position="812"/>
        <end position="861"/>
    </location>
</feature>
<dbReference type="Pfam" id="PF07703">
    <property type="entry name" value="A2M_BRD"/>
    <property type="match status" value="1"/>
</dbReference>
<dbReference type="InterPro" id="IPR013783">
    <property type="entry name" value="Ig-like_fold"/>
</dbReference>
<dbReference type="Proteomes" id="UP000326354">
    <property type="component" value="Chromosome"/>
</dbReference>
<dbReference type="Gene3D" id="2.60.40.10">
    <property type="entry name" value="Immunoglobulins"/>
    <property type="match status" value="1"/>
</dbReference>
<dbReference type="InterPro" id="IPR047565">
    <property type="entry name" value="Alpha-macroglob_thiol-ester_cl"/>
</dbReference>
<dbReference type="CDD" id="cd02891">
    <property type="entry name" value="A2M_like"/>
    <property type="match status" value="1"/>
</dbReference>
<organism evidence="6 7">
    <name type="scientific">Uabimicrobium amorphum</name>
    <dbReference type="NCBI Taxonomy" id="2596890"/>
    <lineage>
        <taxon>Bacteria</taxon>
        <taxon>Pseudomonadati</taxon>
        <taxon>Planctomycetota</taxon>
        <taxon>Candidatus Uabimicrobiia</taxon>
        <taxon>Candidatus Uabimicrobiales</taxon>
        <taxon>Candidatus Uabimicrobiaceae</taxon>
        <taxon>Candidatus Uabimicrobium</taxon>
    </lineage>
</organism>
<evidence type="ECO:0000313" key="7">
    <source>
        <dbReference type="Proteomes" id="UP000326354"/>
    </source>
</evidence>
<dbReference type="Pfam" id="PF01835">
    <property type="entry name" value="MG2"/>
    <property type="match status" value="1"/>
</dbReference>
<evidence type="ECO:0000313" key="6">
    <source>
        <dbReference type="EMBL" id="BBM86822.1"/>
    </source>
</evidence>
<evidence type="ECO:0000256" key="3">
    <source>
        <dbReference type="SAM" id="MobiDB-lite"/>
    </source>
</evidence>
<evidence type="ECO:0000259" key="5">
    <source>
        <dbReference type="SMART" id="SM01360"/>
    </source>
</evidence>
<dbReference type="Pfam" id="PF17973">
    <property type="entry name" value="bMG10"/>
    <property type="match status" value="1"/>
</dbReference>
<accession>A0A5S9F5N9</accession>
<dbReference type="SMART" id="SM01360">
    <property type="entry name" value="A2M"/>
    <property type="match status" value="1"/>
</dbReference>
<keyword evidence="7" id="KW-1185">Reference proteome</keyword>
<dbReference type="InterPro" id="IPR008930">
    <property type="entry name" value="Terpenoid_cyclase/PrenylTrfase"/>
</dbReference>
<dbReference type="Gene3D" id="1.50.10.20">
    <property type="match status" value="1"/>
</dbReference>
<reference evidence="6 7" key="1">
    <citation type="submission" date="2019-08" db="EMBL/GenBank/DDBJ databases">
        <title>Complete genome sequence of Candidatus Uab amorphum.</title>
        <authorList>
            <person name="Shiratori T."/>
            <person name="Suzuki S."/>
            <person name="Kakizawa Y."/>
            <person name="Ishida K."/>
        </authorList>
    </citation>
    <scope>NUCLEOTIDE SEQUENCE [LARGE SCALE GENOMIC DNA]</scope>
    <source>
        <strain evidence="6 7">SRT547</strain>
    </source>
</reference>
<feature type="compositionally biased region" description="Low complexity" evidence="3">
    <location>
        <begin position="820"/>
        <end position="832"/>
    </location>
</feature>
<dbReference type="Gene3D" id="2.60.40.1940">
    <property type="match status" value="1"/>
</dbReference>
<evidence type="ECO:0000259" key="4">
    <source>
        <dbReference type="SMART" id="SM01359"/>
    </source>
</evidence>
<dbReference type="Gene3D" id="6.20.50.160">
    <property type="match status" value="1"/>
</dbReference>
<dbReference type="InterPro" id="IPR011625">
    <property type="entry name" value="A2M_N_BRD"/>
</dbReference>
<feature type="domain" description="Alpha-2-macroglobulin" evidence="5">
    <location>
        <begin position="869"/>
        <end position="959"/>
    </location>
</feature>
<dbReference type="Pfam" id="PF00207">
    <property type="entry name" value="A2M"/>
    <property type="match status" value="1"/>
</dbReference>
<dbReference type="SMART" id="SM01359">
    <property type="entry name" value="A2M_N_2"/>
    <property type="match status" value="1"/>
</dbReference>
<evidence type="ECO:0000256" key="2">
    <source>
        <dbReference type="ARBA" id="ARBA00023157"/>
    </source>
</evidence>
<sequence length="1543" mass="171647">MRIYALILVMICTCFANNFRVKQQKVNVIGNALEVGVEGSANSLQASVYKIHHANDFLTSQNNFHKLQIEGREVRAQLNYAIQQSSLTTKPQVHGKVATNDKFSLVAFVKKPPLGQTRGDGYKKLLFSTVKSAGLYIVECRSENYIAYTLAAITDLAIITRRDERQLIVYSVHRKTGQPFANSSVSVFRNKKLIETRKTNHKGIAHFNVTYSPQLLITATAGNDFTIDDALFFPSIVNVKKCYIYTERPLYLPGEKVHFKGVMRLQQSGEYMVPTSNFSVSYTVKNARGTKIASGETTARSGYFSAKFELPKQTALGTCVLECKGLGKTFQSEFQVEKFQKPKFKVRVTPAQPAILMGKKADFTIDCSYYAGGKITNGKVSYELYKNSFHQPLFSEIGLDQFYSKNEFRSFKPQLVKNGSATLKDGKLSLSFATAKDELSYNYRLRVSVRDASRNAASGSGSIKVERYPTKFDMKTSKQLYALEEQIVVTVKAVDINSQPIAVPFVVEATRRERMSLKGGSSEAVEKLATKTFFTTTGTTDKNGMANIEIPAAIRGAVDIKVKATNSKSEVTKTVWVSEGDAPLSYSGDSILLVADKKTYRIHDIANILVVLPMKKVAPILTVEGVDLLQYTVVPLNENSYVFKLPITENMSPNVYFKVAAIYKNGFIESQHMIVVPPQHKILSVKVTTDQNSYRPGQKATFNIDVKDNQGKAVATDFSIAVVDESIYSLASDRNALLHQFFYSLRRENIKSSSSINLLSYDYSRVAERLPVPHRPQKNDNKKAKMAERVMELNDSAGGDAPAGDAMYEDAAEADDEAPQDVATSASESEPAPAAPRRERAVVAAQKKKPAAKKDNAQKQNTRNLFKTTAAWFGSVTTNKDGNAQVSFDFPDNLTNWRIVIRAIDRHTRVGYLEQKTSTRKPVMVALTRPRFFVIGDKGNLSLQARNATAKSQQLQLSIQSSSHLQLAKLKTQETLVPAGQWLRKDVSFVAKHSGIANIHSQVTAKEHSDSKAEKIKVLAHGIVKNYGYSGRLQAKVNHSFALPKNTNLSESKIVVRVLPGYLAAIQESTHMLLEYPYGCAEQTMSRFMPNIVASEILQKIQSKVDVATLQKNVDAGITRLAQLQNQDGGWGWWRSGEASHPMLSAYVSLGLVQAKNLDYQVNSQIIERAMKFLQSTLTNSSANYATRAYVAYALSCGKKLPNGMLDKIFDTDERLKADSYTLSLLTLAFVRENRSTEAKVLVQEILKRAQLAGDSLPFWGDAKALSWDKNAIELTAMVVRALIAVDKNHKMISPALEWLMSQRKDRGWNSTKDTAEVVLTLCSYLSSRGVEANTTTPVTLEVNGKPTTVDVNSQGTTHVFNNLQIANTLQLSCANEADHLYYTAYIEYFTEEENIASAANGIAVKRSYFTLHKSGTENAYERKALEGSVSPDDIVMVELELSSDKTREFVMLEDYIPASAMVITKDRIMQVVGVEDATYTHREFHDEKTVFFFTKLPSGTHKVHYFFRPSISGEYHALPAIGSLMYYPEVRGNSQESVFTVK</sequence>
<keyword evidence="2" id="KW-1015">Disulfide bond</keyword>
<feature type="domain" description="Alpha-2-macroglobulin bait region" evidence="4">
    <location>
        <begin position="591"/>
        <end position="730"/>
    </location>
</feature>
<dbReference type="Gene3D" id="2.20.130.20">
    <property type="match status" value="1"/>
</dbReference>
<dbReference type="Pfam" id="PF07678">
    <property type="entry name" value="TED_complement"/>
    <property type="match status" value="2"/>
</dbReference>
<comment type="similarity">
    <text evidence="1">Belongs to the protease inhibitor I39 (alpha-2-macroglobulin) family. Bacterial alpha-2-macroglobulin subfamily.</text>
</comment>
<dbReference type="InterPro" id="IPR041246">
    <property type="entry name" value="Bact_MG10"/>
</dbReference>
<dbReference type="SUPFAM" id="SSF48239">
    <property type="entry name" value="Terpenoid cyclases/Protein prenyltransferases"/>
    <property type="match status" value="1"/>
</dbReference>
<dbReference type="InterPro" id="IPR001599">
    <property type="entry name" value="Macroglobln_a2"/>
</dbReference>
<dbReference type="SMART" id="SM01419">
    <property type="entry name" value="Thiol-ester_cl"/>
    <property type="match status" value="1"/>
</dbReference>